<evidence type="ECO:0000256" key="1">
    <source>
        <dbReference type="SAM" id="SignalP"/>
    </source>
</evidence>
<keyword evidence="3" id="KW-1185">Reference proteome</keyword>
<proteinExistence type="predicted"/>
<reference evidence="2 3" key="1">
    <citation type="submission" date="2023-07" db="EMBL/GenBank/DDBJ databases">
        <title>Sorghum-associated microbial communities from plants grown in Nebraska, USA.</title>
        <authorList>
            <person name="Schachtman D."/>
        </authorList>
    </citation>
    <scope>NUCLEOTIDE SEQUENCE [LARGE SCALE GENOMIC DNA]</scope>
    <source>
        <strain evidence="2 3">DS2154</strain>
    </source>
</reference>
<dbReference type="EMBL" id="JAVDRL010000011">
    <property type="protein sequence ID" value="MDR6532979.1"/>
    <property type="molecule type" value="Genomic_DNA"/>
</dbReference>
<feature type="chain" id="PRO_5045212704" evidence="1">
    <location>
        <begin position="26"/>
        <end position="446"/>
    </location>
</feature>
<sequence length="446" mass="45746">MRPIAIGLTAALALAALVPATVISAAKDKEKPAAVDAKAREAGMKAAPDVAKAAGISCTVTDARLIGNDKKTSTDYYEVACQQGLGFALLAKKDAAPQAYSCLETAQPGADGKPSALACLLPANADPKTGLAPYLAKANTPCDIQNARAIGAGAKNAYFEVACKGGAGYIVQTSAPINVDQDVTVNSCLLYEEGGNVSCKLTDKATQLAVVDQLNAAAGKSCAIKDKRYILSTKTDNYFEVACQDGKGYVLQQAAAGGALVKAIDCAQAGFVGGGCTLSDAVAAQTEQAGLYSKLATKAGFDCKVEKYGMLPSNDPRKEIVELKCSNRPDGGIGIFTGTGNTVYDCVTSEMNGYRCSFTKPDAVYPRLTADLKGLGKGSCTVSGSRIIGQTATQGFVEVACSDGLPGWVMAYPLNQTAPKPAELLSCLQAKGVGGGCKLPTNATKG</sequence>
<dbReference type="RefSeq" id="WP_310033677.1">
    <property type="nucleotide sequence ID" value="NZ_JAVDRL010000011.1"/>
</dbReference>
<comment type="caution">
    <text evidence="2">The sequence shown here is derived from an EMBL/GenBank/DDBJ whole genome shotgun (WGS) entry which is preliminary data.</text>
</comment>
<accession>A0ABU1N3G2</accession>
<name>A0ABU1N3G2_9CAUL</name>
<keyword evidence="1" id="KW-0732">Signal</keyword>
<protein>
    <submittedName>
        <fullName evidence="2">Uncharacterized protein</fullName>
    </submittedName>
</protein>
<dbReference type="Proteomes" id="UP001262754">
    <property type="component" value="Unassembled WGS sequence"/>
</dbReference>
<feature type="signal peptide" evidence="1">
    <location>
        <begin position="1"/>
        <end position="25"/>
    </location>
</feature>
<evidence type="ECO:0000313" key="2">
    <source>
        <dbReference type="EMBL" id="MDR6532979.1"/>
    </source>
</evidence>
<organism evidence="2 3">
    <name type="scientific">Caulobacter rhizosphaerae</name>
    <dbReference type="NCBI Taxonomy" id="2010972"/>
    <lineage>
        <taxon>Bacteria</taxon>
        <taxon>Pseudomonadati</taxon>
        <taxon>Pseudomonadota</taxon>
        <taxon>Alphaproteobacteria</taxon>
        <taxon>Caulobacterales</taxon>
        <taxon>Caulobacteraceae</taxon>
        <taxon>Caulobacter</taxon>
    </lineage>
</organism>
<evidence type="ECO:0000313" key="3">
    <source>
        <dbReference type="Proteomes" id="UP001262754"/>
    </source>
</evidence>
<gene>
    <name evidence="2" type="ORF">J2800_003740</name>
</gene>